<dbReference type="AlphaFoldDB" id="A0A8K0CP11"/>
<name>A0A8K0CP11_IGNLU</name>
<dbReference type="Gene3D" id="1.25.10.10">
    <property type="entry name" value="Leucine-rich Repeat Variant"/>
    <property type="match status" value="1"/>
</dbReference>
<dbReference type="OrthoDB" id="6427809at2759"/>
<comment type="caution">
    <text evidence="1">The sequence shown here is derived from an EMBL/GenBank/DDBJ whole genome shotgun (WGS) entry which is preliminary data.</text>
</comment>
<organism evidence="1 2">
    <name type="scientific">Ignelater luminosus</name>
    <name type="common">Cucubano</name>
    <name type="synonym">Pyrophorus luminosus</name>
    <dbReference type="NCBI Taxonomy" id="2038154"/>
    <lineage>
        <taxon>Eukaryota</taxon>
        <taxon>Metazoa</taxon>
        <taxon>Ecdysozoa</taxon>
        <taxon>Arthropoda</taxon>
        <taxon>Hexapoda</taxon>
        <taxon>Insecta</taxon>
        <taxon>Pterygota</taxon>
        <taxon>Neoptera</taxon>
        <taxon>Endopterygota</taxon>
        <taxon>Coleoptera</taxon>
        <taxon>Polyphaga</taxon>
        <taxon>Elateriformia</taxon>
        <taxon>Elateroidea</taxon>
        <taxon>Elateridae</taxon>
        <taxon>Agrypninae</taxon>
        <taxon>Pyrophorini</taxon>
        <taxon>Ignelater</taxon>
    </lineage>
</organism>
<gene>
    <name evidence="1" type="ORF">ILUMI_17682</name>
</gene>
<dbReference type="InterPro" id="IPR011989">
    <property type="entry name" value="ARM-like"/>
</dbReference>
<accession>A0A8K0CP11</accession>
<sequence>MLSCGECISFVQEFVADPHDGVTLLLELLRTIQLSQGNNSNVANGSNTTGRVPPSIQRKALLDELTCLQCLLCCCVRYTESVRRLAASSAGLFTLAVCIMSNVNKSRIIALQ</sequence>
<evidence type="ECO:0000313" key="1">
    <source>
        <dbReference type="EMBL" id="KAF2888491.1"/>
    </source>
</evidence>
<reference evidence="1" key="1">
    <citation type="submission" date="2019-08" db="EMBL/GenBank/DDBJ databases">
        <title>The genome of the North American firefly Photinus pyralis.</title>
        <authorList>
            <consortium name="Photinus pyralis genome working group"/>
            <person name="Fallon T.R."/>
            <person name="Sander Lower S.E."/>
            <person name="Weng J.-K."/>
        </authorList>
    </citation>
    <scope>NUCLEOTIDE SEQUENCE</scope>
    <source>
        <strain evidence="1">TRF0915ILg1</strain>
        <tissue evidence="1">Whole body</tissue>
    </source>
</reference>
<dbReference type="EMBL" id="VTPC01076814">
    <property type="protein sequence ID" value="KAF2888491.1"/>
    <property type="molecule type" value="Genomic_DNA"/>
</dbReference>
<feature type="non-terminal residue" evidence="1">
    <location>
        <position position="1"/>
    </location>
</feature>
<keyword evidence="2" id="KW-1185">Reference proteome</keyword>
<dbReference type="Proteomes" id="UP000801492">
    <property type="component" value="Unassembled WGS sequence"/>
</dbReference>
<evidence type="ECO:0000313" key="2">
    <source>
        <dbReference type="Proteomes" id="UP000801492"/>
    </source>
</evidence>
<dbReference type="SUPFAM" id="SSF48371">
    <property type="entry name" value="ARM repeat"/>
    <property type="match status" value="1"/>
</dbReference>
<proteinExistence type="predicted"/>
<protein>
    <submittedName>
        <fullName evidence="1">Uncharacterized protein</fullName>
    </submittedName>
</protein>
<dbReference type="InterPro" id="IPR016024">
    <property type="entry name" value="ARM-type_fold"/>
</dbReference>